<keyword evidence="4" id="KW-0560">Oxidoreductase</keyword>
<evidence type="ECO:0000256" key="5">
    <source>
        <dbReference type="ARBA" id="ARBA00023004"/>
    </source>
</evidence>
<sequence>MREGVGSLLSGLWTYRPKPPASNLLKERQHVVDLRDVPCAPGRLPVLGHGWKMWRDPVQFMVDLAGAGKIVRVDIANLVVYVITDIELLHSVLVENSDAYERGLLFKRIRLIFGESLIVTDGEQHKYLRRLLQPAFHRTQLESYVHTMKRNADALASSWQPGQIVEVRSAVFGVVIANLLESMFSHEPDAEEIQLISGLITDIGAGAIVGSLLPKKLESLPLPVNRKFTSAGMRLRDYCRELITARRASGDRRNDLIDILLDSVDEEHRSDEFLVEQAMTILFGGIDASTATLTWALYELSRHPEVASKLAKEISAAGDISPRNLDQLDYLNRFLNEVTRMHAALLQTRRSITTVELDGFTFPAGTNIGYSITAIHRNPNIFPEPNTFDPDRWPASGSGSKCRSLVPFSKGNQMCLGNNYAWIALQTTLYSLLSKWEFRPVATKKIRRAMGPIPVMEKLPLEVQPISV</sequence>
<keyword evidence="3 7" id="KW-0479">Metal-binding</keyword>
<evidence type="ECO:0000256" key="3">
    <source>
        <dbReference type="ARBA" id="ARBA00022723"/>
    </source>
</evidence>
<dbReference type="PANTHER" id="PTHR24291">
    <property type="entry name" value="CYTOCHROME P450 FAMILY 4"/>
    <property type="match status" value="1"/>
</dbReference>
<dbReference type="Pfam" id="PF00067">
    <property type="entry name" value="p450"/>
    <property type="match status" value="1"/>
</dbReference>
<dbReference type="GO" id="GO:0016705">
    <property type="term" value="F:oxidoreductase activity, acting on paired donors, with incorporation or reduction of molecular oxygen"/>
    <property type="evidence" value="ECO:0007669"/>
    <property type="project" value="InterPro"/>
</dbReference>
<dbReference type="InterPro" id="IPR002401">
    <property type="entry name" value="Cyt_P450_E_grp-I"/>
</dbReference>
<keyword evidence="6" id="KW-0503">Monooxygenase</keyword>
<name>A0A6G9Y9B6_9NOCA</name>
<dbReference type="InterPro" id="IPR001128">
    <property type="entry name" value="Cyt_P450"/>
</dbReference>
<reference evidence="8 9" key="1">
    <citation type="journal article" date="2019" name="ACS Chem. Biol.">
        <title>Identification and Mobilization of a Cryptic Antibiotic Biosynthesis Gene Locus from a Human-Pathogenic Nocardia Isolate.</title>
        <authorList>
            <person name="Herisse M."/>
            <person name="Ishida K."/>
            <person name="Porter J.L."/>
            <person name="Howden B."/>
            <person name="Hertweck C."/>
            <person name="Stinear T.P."/>
            <person name="Pidot S.J."/>
        </authorList>
    </citation>
    <scope>NUCLEOTIDE SEQUENCE [LARGE SCALE GENOMIC DNA]</scope>
    <source>
        <strain evidence="8 9">AUSMDU00012717</strain>
    </source>
</reference>
<evidence type="ECO:0000313" key="9">
    <source>
        <dbReference type="Proteomes" id="UP000503540"/>
    </source>
</evidence>
<gene>
    <name evidence="8" type="ORF">F5544_08825</name>
</gene>
<evidence type="ECO:0000313" key="8">
    <source>
        <dbReference type="EMBL" id="QIS09667.1"/>
    </source>
</evidence>
<keyword evidence="9" id="KW-1185">Reference proteome</keyword>
<dbReference type="GO" id="GO:0020037">
    <property type="term" value="F:heme binding"/>
    <property type="evidence" value="ECO:0007669"/>
    <property type="project" value="InterPro"/>
</dbReference>
<evidence type="ECO:0000256" key="2">
    <source>
        <dbReference type="ARBA" id="ARBA00022617"/>
    </source>
</evidence>
<accession>A0A6G9Y9B6</accession>
<dbReference type="Proteomes" id="UP000503540">
    <property type="component" value="Chromosome"/>
</dbReference>
<organism evidence="8 9">
    <name type="scientific">Nocardia arthritidis</name>
    <dbReference type="NCBI Taxonomy" id="228602"/>
    <lineage>
        <taxon>Bacteria</taxon>
        <taxon>Bacillati</taxon>
        <taxon>Actinomycetota</taxon>
        <taxon>Actinomycetes</taxon>
        <taxon>Mycobacteriales</taxon>
        <taxon>Nocardiaceae</taxon>
        <taxon>Nocardia</taxon>
    </lineage>
</organism>
<evidence type="ECO:0000256" key="6">
    <source>
        <dbReference type="ARBA" id="ARBA00023033"/>
    </source>
</evidence>
<dbReference type="Gene3D" id="1.10.630.10">
    <property type="entry name" value="Cytochrome P450"/>
    <property type="match status" value="1"/>
</dbReference>
<dbReference type="PRINTS" id="PR00463">
    <property type="entry name" value="EP450I"/>
</dbReference>
<dbReference type="AlphaFoldDB" id="A0A6G9Y9B6"/>
<keyword evidence="5 7" id="KW-0408">Iron</keyword>
<keyword evidence="2 7" id="KW-0349">Heme</keyword>
<dbReference type="GO" id="GO:0004497">
    <property type="term" value="F:monooxygenase activity"/>
    <property type="evidence" value="ECO:0007669"/>
    <property type="project" value="UniProtKB-KW"/>
</dbReference>
<dbReference type="InterPro" id="IPR036396">
    <property type="entry name" value="Cyt_P450_sf"/>
</dbReference>
<dbReference type="EMBL" id="CP046172">
    <property type="protein sequence ID" value="QIS09667.1"/>
    <property type="molecule type" value="Genomic_DNA"/>
</dbReference>
<evidence type="ECO:0000256" key="7">
    <source>
        <dbReference type="PIRSR" id="PIRSR602401-1"/>
    </source>
</evidence>
<comment type="cofactor">
    <cofactor evidence="7">
        <name>heme</name>
        <dbReference type="ChEBI" id="CHEBI:30413"/>
    </cofactor>
</comment>
<dbReference type="KEGG" id="nah:F5544_08825"/>
<evidence type="ECO:0000256" key="1">
    <source>
        <dbReference type="ARBA" id="ARBA00010617"/>
    </source>
</evidence>
<dbReference type="GO" id="GO:0005506">
    <property type="term" value="F:iron ion binding"/>
    <property type="evidence" value="ECO:0007669"/>
    <property type="project" value="InterPro"/>
</dbReference>
<evidence type="ECO:0000256" key="4">
    <source>
        <dbReference type="ARBA" id="ARBA00023002"/>
    </source>
</evidence>
<dbReference type="PRINTS" id="PR00385">
    <property type="entry name" value="P450"/>
</dbReference>
<feature type="binding site" description="axial binding residue" evidence="7">
    <location>
        <position position="415"/>
    </location>
    <ligand>
        <name>heme</name>
        <dbReference type="ChEBI" id="CHEBI:30413"/>
    </ligand>
    <ligandPart>
        <name>Fe</name>
        <dbReference type="ChEBI" id="CHEBI:18248"/>
    </ligandPart>
</feature>
<proteinExistence type="inferred from homology"/>
<dbReference type="PANTHER" id="PTHR24291:SF50">
    <property type="entry name" value="BIFUNCTIONAL ALBAFLAVENONE MONOOXYGENASE_TERPENE SYNTHASE"/>
    <property type="match status" value="1"/>
</dbReference>
<comment type="similarity">
    <text evidence="1">Belongs to the cytochrome P450 family.</text>
</comment>
<dbReference type="InterPro" id="IPR050196">
    <property type="entry name" value="Cytochrome_P450_Monoox"/>
</dbReference>
<dbReference type="SUPFAM" id="SSF48264">
    <property type="entry name" value="Cytochrome P450"/>
    <property type="match status" value="1"/>
</dbReference>
<protein>
    <submittedName>
        <fullName evidence="8">Cytochrome P450</fullName>
    </submittedName>
</protein>